<dbReference type="STRING" id="765911.Thivi_0714"/>
<dbReference type="InterPro" id="IPR039052">
    <property type="entry name" value="Antitox_PemI-like"/>
</dbReference>
<dbReference type="KEGG" id="tvi:Thivi_0714"/>
<accession>I3Y700</accession>
<evidence type="ECO:0000313" key="2">
    <source>
        <dbReference type="EMBL" id="AFL72768.1"/>
    </source>
</evidence>
<gene>
    <name evidence="2" type="ordered locus">Thivi_0714</name>
</gene>
<protein>
    <submittedName>
        <fullName evidence="2">Growth regulator</fullName>
    </submittedName>
</protein>
<proteinExistence type="predicted"/>
<dbReference type="EMBL" id="CP003154">
    <property type="protein sequence ID" value="AFL72768.1"/>
    <property type="molecule type" value="Genomic_DNA"/>
</dbReference>
<dbReference type="InterPro" id="IPR007159">
    <property type="entry name" value="SpoVT-AbrB_dom"/>
</dbReference>
<dbReference type="GO" id="GO:0003677">
    <property type="term" value="F:DNA binding"/>
    <property type="evidence" value="ECO:0007669"/>
    <property type="project" value="InterPro"/>
</dbReference>
<dbReference type="AlphaFoldDB" id="I3Y700"/>
<dbReference type="SUPFAM" id="SSF89447">
    <property type="entry name" value="AbrB/MazE/MraZ-like"/>
    <property type="match status" value="1"/>
</dbReference>
<dbReference type="PANTHER" id="PTHR40516">
    <property type="entry name" value="ANTITOXIN CHPS-RELATED"/>
    <property type="match status" value="1"/>
</dbReference>
<keyword evidence="3" id="KW-1185">Reference proteome</keyword>
<evidence type="ECO:0000259" key="1">
    <source>
        <dbReference type="SMART" id="SM00966"/>
    </source>
</evidence>
<evidence type="ECO:0000313" key="3">
    <source>
        <dbReference type="Proteomes" id="UP000006062"/>
    </source>
</evidence>
<sequence length="80" mass="8801">MAVQIVRKWGNSPAVRLPAAVMEAAHLMLDQVVDVRAEQGRVIIEPVAPTYSLEALLAGITDENRPDEQDFGFAEGREQL</sequence>
<dbReference type="RefSeq" id="WP_014777262.1">
    <property type="nucleotide sequence ID" value="NC_018012.1"/>
</dbReference>
<dbReference type="eggNOG" id="COG2336">
    <property type="taxonomic scope" value="Bacteria"/>
</dbReference>
<organism evidence="2 3">
    <name type="scientific">Thiocystis violascens (strain ATCC 17096 / DSM 198 / 6111)</name>
    <name type="common">Chromatium violascens</name>
    <dbReference type="NCBI Taxonomy" id="765911"/>
    <lineage>
        <taxon>Bacteria</taxon>
        <taxon>Pseudomonadati</taxon>
        <taxon>Pseudomonadota</taxon>
        <taxon>Gammaproteobacteria</taxon>
        <taxon>Chromatiales</taxon>
        <taxon>Chromatiaceae</taxon>
        <taxon>Thiocystis</taxon>
    </lineage>
</organism>
<reference evidence="2 3" key="1">
    <citation type="submission" date="2012-06" db="EMBL/GenBank/DDBJ databases">
        <title>Complete sequence of Thiocystis violascens DSM 198.</title>
        <authorList>
            <consortium name="US DOE Joint Genome Institute"/>
            <person name="Lucas S."/>
            <person name="Han J."/>
            <person name="Lapidus A."/>
            <person name="Cheng J.-F."/>
            <person name="Goodwin L."/>
            <person name="Pitluck S."/>
            <person name="Peters L."/>
            <person name="Ovchinnikova G."/>
            <person name="Teshima H."/>
            <person name="Detter J.C."/>
            <person name="Han C."/>
            <person name="Tapia R."/>
            <person name="Land M."/>
            <person name="Hauser L."/>
            <person name="Kyrpides N."/>
            <person name="Ivanova N."/>
            <person name="Pagani I."/>
            <person name="Vogl K."/>
            <person name="Liu Z."/>
            <person name="Frigaard N.-U."/>
            <person name="Bryant D."/>
            <person name="Woyke T."/>
        </authorList>
    </citation>
    <scope>NUCLEOTIDE SEQUENCE [LARGE SCALE GENOMIC DNA]</scope>
    <source>
        <strain evidence="3">ATCC 17096 / DSM 198 / 6111</strain>
    </source>
</reference>
<name>I3Y700_THIV6</name>
<dbReference type="Gene3D" id="2.10.260.10">
    <property type="match status" value="1"/>
</dbReference>
<dbReference type="OrthoDB" id="9795766at2"/>
<dbReference type="Proteomes" id="UP000006062">
    <property type="component" value="Chromosome"/>
</dbReference>
<dbReference type="HOGENOM" id="CLU_150554_1_0_6"/>
<dbReference type="SMART" id="SM00966">
    <property type="entry name" value="SpoVT_AbrB"/>
    <property type="match status" value="1"/>
</dbReference>
<dbReference type="InterPro" id="IPR037914">
    <property type="entry name" value="SpoVT-AbrB_sf"/>
</dbReference>
<dbReference type="PANTHER" id="PTHR40516:SF1">
    <property type="entry name" value="ANTITOXIN CHPS-RELATED"/>
    <property type="match status" value="1"/>
</dbReference>
<dbReference type="GO" id="GO:0097351">
    <property type="term" value="F:toxin sequestering activity"/>
    <property type="evidence" value="ECO:0007669"/>
    <property type="project" value="InterPro"/>
</dbReference>
<dbReference type="Pfam" id="PF04014">
    <property type="entry name" value="MazE_antitoxin"/>
    <property type="match status" value="1"/>
</dbReference>
<feature type="domain" description="SpoVT-AbrB" evidence="1">
    <location>
        <begin position="7"/>
        <end position="52"/>
    </location>
</feature>